<feature type="compositionally biased region" description="Acidic residues" evidence="1">
    <location>
        <begin position="672"/>
        <end position="692"/>
    </location>
</feature>
<gene>
    <name evidence="3" type="ORF">FHR99_000486</name>
</gene>
<dbReference type="InterPro" id="IPR057840">
    <property type="entry name" value="FimV_N"/>
</dbReference>
<evidence type="ECO:0000313" key="4">
    <source>
        <dbReference type="Proteomes" id="UP000537130"/>
    </source>
</evidence>
<reference evidence="3 4" key="1">
    <citation type="submission" date="2020-08" db="EMBL/GenBank/DDBJ databases">
        <title>Genomic Encyclopedia of Type Strains, Phase III (KMG-III): the genomes of soil and plant-associated and newly described type strains.</title>
        <authorList>
            <person name="Whitman W."/>
        </authorList>
    </citation>
    <scope>NUCLEOTIDE SEQUENCE [LARGE SCALE GENOMIC DNA]</scope>
    <source>
        <strain evidence="3 4">CECT 8654</strain>
    </source>
</reference>
<dbReference type="InterPro" id="IPR036779">
    <property type="entry name" value="LysM_dom_sf"/>
</dbReference>
<feature type="compositionally biased region" description="Acidic residues" evidence="1">
    <location>
        <begin position="818"/>
        <end position="840"/>
    </location>
</feature>
<accession>A0A7W4Z5U3</accession>
<feature type="region of interest" description="Disordered" evidence="1">
    <location>
        <begin position="386"/>
        <end position="442"/>
    </location>
</feature>
<feature type="compositionally biased region" description="Acidic residues" evidence="1">
    <location>
        <begin position="876"/>
        <end position="905"/>
    </location>
</feature>
<feature type="region of interest" description="Disordered" evidence="1">
    <location>
        <begin position="475"/>
        <end position="509"/>
    </location>
</feature>
<feature type="compositionally biased region" description="Acidic residues" evidence="1">
    <location>
        <begin position="713"/>
        <end position="737"/>
    </location>
</feature>
<keyword evidence="4" id="KW-1185">Reference proteome</keyword>
<dbReference type="SUPFAM" id="SSF48452">
    <property type="entry name" value="TPR-like"/>
    <property type="match status" value="1"/>
</dbReference>
<dbReference type="AlphaFoldDB" id="A0A7W4Z5U3"/>
<dbReference type="Gene3D" id="1.25.40.10">
    <property type="entry name" value="Tetratricopeptide repeat domain"/>
    <property type="match status" value="1"/>
</dbReference>
<dbReference type="Gene3D" id="3.10.350.10">
    <property type="entry name" value="LysM domain"/>
    <property type="match status" value="1"/>
</dbReference>
<dbReference type="RefSeq" id="WP_183408944.1">
    <property type="nucleotide sequence ID" value="NZ_JACHWY010000001.1"/>
</dbReference>
<dbReference type="NCBIfam" id="TIGR03505">
    <property type="entry name" value="FimV_core"/>
    <property type="match status" value="1"/>
</dbReference>
<dbReference type="CDD" id="cd00118">
    <property type="entry name" value="LysM"/>
    <property type="match status" value="1"/>
</dbReference>
<dbReference type="Gene3D" id="1.20.58.2200">
    <property type="match status" value="1"/>
</dbReference>
<dbReference type="EMBL" id="JACHWY010000001">
    <property type="protein sequence ID" value="MBB3046250.1"/>
    <property type="molecule type" value="Genomic_DNA"/>
</dbReference>
<evidence type="ECO:0000259" key="2">
    <source>
        <dbReference type="Pfam" id="PF25800"/>
    </source>
</evidence>
<evidence type="ECO:0000256" key="1">
    <source>
        <dbReference type="SAM" id="MobiDB-lite"/>
    </source>
</evidence>
<dbReference type="Pfam" id="PF25800">
    <property type="entry name" value="FimV_N"/>
    <property type="match status" value="1"/>
</dbReference>
<protein>
    <submittedName>
        <fullName evidence="3">Pilus assembly protein FimV</fullName>
    </submittedName>
</protein>
<feature type="compositionally biased region" description="Low complexity" evidence="1">
    <location>
        <begin position="405"/>
        <end position="418"/>
    </location>
</feature>
<feature type="region of interest" description="Disordered" evidence="1">
    <location>
        <begin position="294"/>
        <end position="332"/>
    </location>
</feature>
<dbReference type="InterPro" id="IPR038440">
    <property type="entry name" value="FimV_C_sf"/>
</dbReference>
<feature type="compositionally biased region" description="Acidic residues" evidence="1">
    <location>
        <begin position="394"/>
        <end position="404"/>
    </location>
</feature>
<dbReference type="NCBIfam" id="TIGR03504">
    <property type="entry name" value="FimV_Cterm"/>
    <property type="match status" value="1"/>
</dbReference>
<dbReference type="Proteomes" id="UP000537130">
    <property type="component" value="Unassembled WGS sequence"/>
</dbReference>
<sequence>MLKRSLAGAALIVGLGATSWSHALSMGDLRLNSALNQPLEARIVLRDTGNLSDDQITVKLASVEDFEKSGVDYSYLLSKLQFEVTVDGDGNGVVLIKSREPIVEPFLNFLVEARWPAGRMLREYTALLDLPVVSDARTSSVQAASGGAAAQAAAQTPATREEVVMLEETVTQEETRTGPKARDDRTALPRAERPTEYRVQHNDVLWEIATAYKPDGVTVQQTMLALLRKNPRAFIGDNINRLKSGYVLRLPTADEARELSQDSAVKEIRRQNAIWRGEALPSDGDLQSAPQLDATAREDAAAEETASPKSEARLSIATPGESASEGSDGEVQQLQDELAANQENLDKVQRENAELNSRLGDLERQLATLQRLLELKDDQLATLQQQMGAVPEQAESEVSTEESSVDQVAETAEQAEQTEPAEQEAEPAKPAPQPQPVAEPSLLDDPMLRYGAFGAALLALILLLLRRFGQKKTEADFGDNVGLGGDDDNMPPMRNDFDAPAAEQDEGEDDAGHTTLIIEPTRDAEPAAEADDNFDDFDALIDDNESDDQDDIGTISMSPSQVEAETDDALAEAEIYVAYGRYDQAAQMLSTAIAKEPERTDLRVKLLGVYLETRDQDKFIPAFRELEAMGDHEAIAEVKESMSAVEGVSDWLRDGGAAESAPKAPESAPVDDTLDDLDLDFDLDDSDEEDVGETLIREPDAVVEPATEAPSADADDLDASSFDLDDLDLDANDDDLSLGDTAERKPEEAPALDLSDEDEAPVAEPAGDDDLSFDLDLDDDLDFGDLDADEGNALDSSTIESLGSDDEQDTVGDLSLGDLDDDLDLGGGDDELSSENDDSDTLILTPHSTEGQAEPTAPESEPEPTPAPEPVKPADSFDDLDLDDFNFDEEAAADLDNLDEGDMSDDLGLLGDSDEVATKLDLARAYIDMGDADGAREMLQEVMEEGNDEQKQDANELLSRL</sequence>
<dbReference type="InterPro" id="IPR018392">
    <property type="entry name" value="LysM"/>
</dbReference>
<dbReference type="InterPro" id="IPR020012">
    <property type="entry name" value="LysM_FimV"/>
</dbReference>
<proteinExistence type="predicted"/>
<name>A0A7W4Z5U3_9GAMM</name>
<feature type="compositionally biased region" description="Acidic residues" evidence="1">
    <location>
        <begin position="754"/>
        <end position="792"/>
    </location>
</feature>
<dbReference type="InterPro" id="IPR020011">
    <property type="entry name" value="FimV_C"/>
</dbReference>
<comment type="caution">
    <text evidence="3">The sequence shown here is derived from an EMBL/GenBank/DDBJ whole genome shotgun (WGS) entry which is preliminary data.</text>
</comment>
<feature type="region of interest" description="Disordered" evidence="1">
    <location>
        <begin position="655"/>
        <end position="911"/>
    </location>
</feature>
<organism evidence="3 4">
    <name type="scientific">Litorivivens lipolytica</name>
    <dbReference type="NCBI Taxonomy" id="1524264"/>
    <lineage>
        <taxon>Bacteria</taxon>
        <taxon>Pseudomonadati</taxon>
        <taxon>Pseudomonadota</taxon>
        <taxon>Gammaproteobacteria</taxon>
        <taxon>Litorivivens</taxon>
    </lineage>
</organism>
<feature type="domain" description="FimV N-terminal" evidence="2">
    <location>
        <begin position="24"/>
        <end position="131"/>
    </location>
</feature>
<dbReference type="InterPro" id="IPR011990">
    <property type="entry name" value="TPR-like_helical_dom_sf"/>
</dbReference>
<evidence type="ECO:0000313" key="3">
    <source>
        <dbReference type="EMBL" id="MBB3046250.1"/>
    </source>
</evidence>
<feature type="compositionally biased region" description="Low complexity" evidence="1">
    <location>
        <begin position="657"/>
        <end position="668"/>
    </location>
</feature>